<dbReference type="InterPro" id="IPR036390">
    <property type="entry name" value="WH_DNA-bd_sf"/>
</dbReference>
<evidence type="ECO:0000259" key="1">
    <source>
        <dbReference type="Pfam" id="PF00891"/>
    </source>
</evidence>
<organism evidence="2 3">
    <name type="scientific">Metarhizium album (strain ARSEF 1941)</name>
    <dbReference type="NCBI Taxonomy" id="1081103"/>
    <lineage>
        <taxon>Eukaryota</taxon>
        <taxon>Fungi</taxon>
        <taxon>Dikarya</taxon>
        <taxon>Ascomycota</taxon>
        <taxon>Pezizomycotina</taxon>
        <taxon>Sordariomycetes</taxon>
        <taxon>Hypocreomycetidae</taxon>
        <taxon>Hypocreales</taxon>
        <taxon>Clavicipitaceae</taxon>
        <taxon>Metarhizium</taxon>
    </lineage>
</organism>
<keyword evidence="3" id="KW-1185">Reference proteome</keyword>
<dbReference type="SUPFAM" id="SSF46785">
    <property type="entry name" value="Winged helix' DNA-binding domain"/>
    <property type="match status" value="1"/>
</dbReference>
<dbReference type="Gene3D" id="1.10.10.10">
    <property type="entry name" value="Winged helix-like DNA-binding domain superfamily/Winged helix DNA-binding domain"/>
    <property type="match status" value="1"/>
</dbReference>
<comment type="caution">
    <text evidence="2">The sequence shown here is derived from an EMBL/GenBank/DDBJ whole genome shotgun (WGS) entry which is preliminary data.</text>
</comment>
<dbReference type="GO" id="GO:0032259">
    <property type="term" value="P:methylation"/>
    <property type="evidence" value="ECO:0007669"/>
    <property type="project" value="UniProtKB-KW"/>
</dbReference>
<feature type="domain" description="O-methyltransferase C-terminal" evidence="1">
    <location>
        <begin position="167"/>
        <end position="382"/>
    </location>
</feature>
<dbReference type="GO" id="GO:0008171">
    <property type="term" value="F:O-methyltransferase activity"/>
    <property type="evidence" value="ECO:0007669"/>
    <property type="project" value="InterPro"/>
</dbReference>
<proteinExistence type="predicted"/>
<dbReference type="PANTHER" id="PTHR43712:SF12">
    <property type="entry name" value="STERIGMATOCYSTIN 8-O-METHYLTRANSFERASE"/>
    <property type="match status" value="1"/>
</dbReference>
<evidence type="ECO:0000313" key="2">
    <source>
        <dbReference type="EMBL" id="KHN94889.1"/>
    </source>
</evidence>
<dbReference type="Proteomes" id="UP000030816">
    <property type="component" value="Unassembled WGS sequence"/>
</dbReference>
<dbReference type="InterPro" id="IPR001077">
    <property type="entry name" value="COMT_C"/>
</dbReference>
<name>A0A0B2WMH8_METAS</name>
<dbReference type="PANTHER" id="PTHR43712">
    <property type="entry name" value="PUTATIVE (AFU_ORTHOLOGUE AFUA_4G14580)-RELATED"/>
    <property type="match status" value="1"/>
</dbReference>
<dbReference type="AlphaFoldDB" id="A0A0B2WMH8"/>
<dbReference type="HOGENOM" id="CLU_005533_1_3_1"/>
<dbReference type="InterPro" id="IPR029063">
    <property type="entry name" value="SAM-dependent_MTases_sf"/>
</dbReference>
<gene>
    <name evidence="2" type="ORF">MAM_07308</name>
</gene>
<dbReference type="InterPro" id="IPR036388">
    <property type="entry name" value="WH-like_DNA-bd_sf"/>
</dbReference>
<dbReference type="SUPFAM" id="SSF53335">
    <property type="entry name" value="S-adenosyl-L-methionine-dependent methyltransferases"/>
    <property type="match status" value="1"/>
</dbReference>
<dbReference type="Pfam" id="PF00891">
    <property type="entry name" value="Methyltransf_2"/>
    <property type="match status" value="1"/>
</dbReference>
<evidence type="ECO:0000313" key="3">
    <source>
        <dbReference type="Proteomes" id="UP000030816"/>
    </source>
</evidence>
<keyword evidence="2" id="KW-0489">Methyltransferase</keyword>
<dbReference type="RefSeq" id="XP_040675955.1">
    <property type="nucleotide sequence ID" value="XM_040826106.1"/>
</dbReference>
<dbReference type="OrthoDB" id="1606438at2759"/>
<sequence>MSLANKSELLCVTEQIHLHAKNLVEYLSRESISPPSLDVGARTKLWTTHTGPIEELRSAINGLTQQLDKLLQGPHGFLHEYVSTNWEFGALYTLLEYGVLETIPLHGVANIGELAEQAALPADKLLRICRLAACSGILKEVDDGVFAHTAVSEELVTDEGFKSFIAFQWGKSMYEWHAQHPEKGQRFAKAMESVSKALDPGNGMIMDWFRGRPNLCEDQGCLVVDVAGKTGSFAVDLADAFPNLHVQVQDPSATALSKGKEILREDLSERVTFHQRELFLTRSITEHTKSGHDGTAPLVFLVRSAMWCHDDDSCVKLLRSFIPVLESPGHPTLLVCDLVSPAWGTFEPHVERAFRRRDVTLMTMHNAKQRTSTEWMALLKEACPNFKVEYSEQYSSHSCRGLWQIQLAGE</sequence>
<protein>
    <submittedName>
        <fullName evidence="2">O-methyltransferase, family 2</fullName>
    </submittedName>
</protein>
<keyword evidence="2" id="KW-0808">Transferase</keyword>
<dbReference type="Gene3D" id="3.40.50.150">
    <property type="entry name" value="Vaccinia Virus protein VP39"/>
    <property type="match status" value="1"/>
</dbReference>
<dbReference type="EMBL" id="AZHE01000029">
    <property type="protein sequence ID" value="KHN94889.1"/>
    <property type="molecule type" value="Genomic_DNA"/>
</dbReference>
<accession>A0A0B2WMH8</accession>
<dbReference type="GeneID" id="63741763"/>
<reference evidence="2 3" key="1">
    <citation type="journal article" date="2014" name="Proc. Natl. Acad. Sci. U.S.A.">
        <title>Trajectory and genomic determinants of fungal-pathogen speciation and host adaptation.</title>
        <authorList>
            <person name="Hu X."/>
            <person name="Xiao G."/>
            <person name="Zheng P."/>
            <person name="Shang Y."/>
            <person name="Su Y."/>
            <person name="Zhang X."/>
            <person name="Liu X."/>
            <person name="Zhan S."/>
            <person name="St Leger R.J."/>
            <person name="Wang C."/>
        </authorList>
    </citation>
    <scope>NUCLEOTIDE SEQUENCE [LARGE SCALE GENOMIC DNA]</scope>
    <source>
        <strain evidence="2 3">ARSEF 1941</strain>
    </source>
</reference>